<dbReference type="EMBL" id="JARBJD010000129">
    <property type="protein sequence ID" value="KAK2950845.1"/>
    <property type="molecule type" value="Genomic_DNA"/>
</dbReference>
<sequence length="238" mass="24721">MSSVTLIDVTHLSKTCTRPPLVGILHPPTIITSAPNSEFDITSLDAGAGVSVVGAGLVFDSTSFSAGTGPFFSFGLAEEPLLADTIHSLRMETTLMGSSLVNVTSRSVETGKGLLFGGGVSQRVVGSSIGQSTNHNSGTAMMDVNLGGNMRCVNTSFSDCRREGNTNPPFINENITQTTTSRQVFLSSSTATLVSYSLCTFKDMTVEVGSLDGGGSAISINKSSSSLAVLYCFFGNCT</sequence>
<protein>
    <submittedName>
        <fullName evidence="1">Uncharacterized protein</fullName>
    </submittedName>
</protein>
<comment type="caution">
    <text evidence="1">The sequence shown here is derived from an EMBL/GenBank/DDBJ whole genome shotgun (WGS) entry which is preliminary data.</text>
</comment>
<keyword evidence="2" id="KW-1185">Reference proteome</keyword>
<dbReference type="Proteomes" id="UP001281761">
    <property type="component" value="Unassembled WGS sequence"/>
</dbReference>
<reference evidence="1 2" key="1">
    <citation type="journal article" date="2022" name="bioRxiv">
        <title>Genomics of Preaxostyla Flagellates Illuminates Evolutionary Transitions and the Path Towards Mitochondrial Loss.</title>
        <authorList>
            <person name="Novak L.V.F."/>
            <person name="Treitli S.C."/>
            <person name="Pyrih J."/>
            <person name="Halakuc P."/>
            <person name="Pipaliya S.V."/>
            <person name="Vacek V."/>
            <person name="Brzon O."/>
            <person name="Soukal P."/>
            <person name="Eme L."/>
            <person name="Dacks J.B."/>
            <person name="Karnkowska A."/>
            <person name="Elias M."/>
            <person name="Hampl V."/>
        </authorList>
    </citation>
    <scope>NUCLEOTIDE SEQUENCE [LARGE SCALE GENOMIC DNA]</scope>
    <source>
        <strain evidence="1">NAU3</strain>
        <tissue evidence="1">Gut</tissue>
    </source>
</reference>
<name>A0ABQ9XL34_9EUKA</name>
<evidence type="ECO:0000313" key="2">
    <source>
        <dbReference type="Proteomes" id="UP001281761"/>
    </source>
</evidence>
<accession>A0ABQ9XL34</accession>
<gene>
    <name evidence="1" type="ORF">BLNAU_14263</name>
</gene>
<evidence type="ECO:0000313" key="1">
    <source>
        <dbReference type="EMBL" id="KAK2950845.1"/>
    </source>
</evidence>
<proteinExistence type="predicted"/>
<organism evidence="1 2">
    <name type="scientific">Blattamonas nauphoetae</name>
    <dbReference type="NCBI Taxonomy" id="2049346"/>
    <lineage>
        <taxon>Eukaryota</taxon>
        <taxon>Metamonada</taxon>
        <taxon>Preaxostyla</taxon>
        <taxon>Oxymonadida</taxon>
        <taxon>Blattamonas</taxon>
    </lineage>
</organism>